<accession>A0A0A9H6Z2</accession>
<proteinExistence type="predicted"/>
<dbReference type="AlphaFoldDB" id="A0A0A9H6Z2"/>
<protein>
    <submittedName>
        <fullName evidence="2">Uncharacterized protein</fullName>
    </submittedName>
</protein>
<keyword evidence="1" id="KW-0812">Transmembrane</keyword>
<reference evidence="2" key="2">
    <citation type="journal article" date="2015" name="Data Brief">
        <title>Shoot transcriptome of the giant reed, Arundo donax.</title>
        <authorList>
            <person name="Barrero R.A."/>
            <person name="Guerrero F.D."/>
            <person name="Moolhuijzen P."/>
            <person name="Goolsby J.A."/>
            <person name="Tidwell J."/>
            <person name="Bellgard S.E."/>
            <person name="Bellgard M.I."/>
        </authorList>
    </citation>
    <scope>NUCLEOTIDE SEQUENCE</scope>
    <source>
        <tissue evidence="2">Shoot tissue taken approximately 20 cm above the soil surface</tissue>
    </source>
</reference>
<keyword evidence="1" id="KW-1133">Transmembrane helix</keyword>
<sequence>MFVFDVNAYCNKIAIPLWKKIVGVMHLCFSFLLFIYSAMLCPPTFKSSNYALMLKLYP</sequence>
<keyword evidence="1" id="KW-0472">Membrane</keyword>
<evidence type="ECO:0000256" key="1">
    <source>
        <dbReference type="SAM" id="Phobius"/>
    </source>
</evidence>
<dbReference type="EMBL" id="GBRH01165369">
    <property type="protein sequence ID" value="JAE32527.1"/>
    <property type="molecule type" value="Transcribed_RNA"/>
</dbReference>
<reference evidence="2" key="1">
    <citation type="submission" date="2014-09" db="EMBL/GenBank/DDBJ databases">
        <authorList>
            <person name="Magalhaes I.L.F."/>
            <person name="Oliveira U."/>
            <person name="Santos F.R."/>
            <person name="Vidigal T.H.D.A."/>
            <person name="Brescovit A.D."/>
            <person name="Santos A.J."/>
        </authorList>
    </citation>
    <scope>NUCLEOTIDE SEQUENCE</scope>
    <source>
        <tissue evidence="2">Shoot tissue taken approximately 20 cm above the soil surface</tissue>
    </source>
</reference>
<name>A0A0A9H6Z2_ARUDO</name>
<organism evidence="2">
    <name type="scientific">Arundo donax</name>
    <name type="common">Giant reed</name>
    <name type="synonym">Donax arundinaceus</name>
    <dbReference type="NCBI Taxonomy" id="35708"/>
    <lineage>
        <taxon>Eukaryota</taxon>
        <taxon>Viridiplantae</taxon>
        <taxon>Streptophyta</taxon>
        <taxon>Embryophyta</taxon>
        <taxon>Tracheophyta</taxon>
        <taxon>Spermatophyta</taxon>
        <taxon>Magnoliopsida</taxon>
        <taxon>Liliopsida</taxon>
        <taxon>Poales</taxon>
        <taxon>Poaceae</taxon>
        <taxon>PACMAD clade</taxon>
        <taxon>Arundinoideae</taxon>
        <taxon>Arundineae</taxon>
        <taxon>Arundo</taxon>
    </lineage>
</organism>
<evidence type="ECO:0000313" key="2">
    <source>
        <dbReference type="EMBL" id="JAE32527.1"/>
    </source>
</evidence>
<feature type="transmembrane region" description="Helical" evidence="1">
    <location>
        <begin position="21"/>
        <end position="45"/>
    </location>
</feature>